<dbReference type="PANTHER" id="PTHR43201">
    <property type="entry name" value="ACYL-COA SYNTHETASE"/>
    <property type="match status" value="1"/>
</dbReference>
<comment type="catalytic activity">
    <reaction evidence="3">
        <text>3-(methylsulfanyl)propanoate + ATP + CoA = 3-(methylsulfanyl)propanoyl-CoA + AMP + diphosphate</text>
        <dbReference type="Rhea" id="RHEA:43052"/>
        <dbReference type="ChEBI" id="CHEBI:30616"/>
        <dbReference type="ChEBI" id="CHEBI:33019"/>
        <dbReference type="ChEBI" id="CHEBI:49016"/>
        <dbReference type="ChEBI" id="CHEBI:57287"/>
        <dbReference type="ChEBI" id="CHEBI:82815"/>
        <dbReference type="ChEBI" id="CHEBI:456215"/>
        <dbReference type="EC" id="6.2.1.44"/>
    </reaction>
    <physiologicalReaction direction="left-to-right" evidence="3">
        <dbReference type="Rhea" id="RHEA:43053"/>
    </physiologicalReaction>
</comment>
<comment type="similarity">
    <text evidence="1">Belongs to the ATP-dependent AMP-binding enzyme family.</text>
</comment>
<dbReference type="SUPFAM" id="SSF56801">
    <property type="entry name" value="Acetyl-CoA synthetase-like"/>
    <property type="match status" value="1"/>
</dbReference>
<evidence type="ECO:0000256" key="3">
    <source>
        <dbReference type="ARBA" id="ARBA00051915"/>
    </source>
</evidence>
<evidence type="ECO:0000256" key="1">
    <source>
        <dbReference type="ARBA" id="ARBA00006432"/>
    </source>
</evidence>
<feature type="domain" description="AMP-binding enzyme C-terminal" evidence="7">
    <location>
        <begin position="420"/>
        <end position="495"/>
    </location>
</feature>
<evidence type="ECO:0000259" key="6">
    <source>
        <dbReference type="Pfam" id="PF00501"/>
    </source>
</evidence>
<dbReference type="InterPro" id="IPR042099">
    <property type="entry name" value="ANL_N_sf"/>
</dbReference>
<dbReference type="GO" id="GO:0006631">
    <property type="term" value="P:fatty acid metabolic process"/>
    <property type="evidence" value="ECO:0007669"/>
    <property type="project" value="TreeGrafter"/>
</dbReference>
<accession>A0A2P9AXI8</accession>
<dbReference type="InterPro" id="IPR025110">
    <property type="entry name" value="AMP-bd_C"/>
</dbReference>
<dbReference type="PROSITE" id="PS00455">
    <property type="entry name" value="AMP_BINDING"/>
    <property type="match status" value="1"/>
</dbReference>
<evidence type="ECO:0000256" key="5">
    <source>
        <dbReference type="ARBA" id="ARBA00067668"/>
    </source>
</evidence>
<dbReference type="InterPro" id="IPR000873">
    <property type="entry name" value="AMP-dep_synth/lig_dom"/>
</dbReference>
<evidence type="ECO:0000313" key="8">
    <source>
        <dbReference type="EMBL" id="SJM35890.1"/>
    </source>
</evidence>
<dbReference type="Gene3D" id="3.40.50.12780">
    <property type="entry name" value="N-terminal domain of ligase-like"/>
    <property type="match status" value="1"/>
</dbReference>
<dbReference type="InterPro" id="IPR045851">
    <property type="entry name" value="AMP-bd_C_sf"/>
</dbReference>
<dbReference type="PANTHER" id="PTHR43201:SF5">
    <property type="entry name" value="MEDIUM-CHAIN ACYL-COA LIGASE ACSF2, MITOCHONDRIAL"/>
    <property type="match status" value="1"/>
</dbReference>
<evidence type="ECO:0000313" key="9">
    <source>
        <dbReference type="Proteomes" id="UP000245698"/>
    </source>
</evidence>
<evidence type="ECO:0000256" key="4">
    <source>
        <dbReference type="ARBA" id="ARBA00066616"/>
    </source>
</evidence>
<dbReference type="EC" id="6.2.1.44" evidence="4"/>
<proteinExistence type="inferred from homology"/>
<dbReference type="Proteomes" id="UP000245698">
    <property type="component" value="Unassembled WGS sequence"/>
</dbReference>
<name>A0A2P9AXI8_9HYPH</name>
<sequence length="515" mass="55494">MSTCHHDWIAHHAARRPEALAAVNLEDGRRLTYRMFDRRIATLARHLQEACAVSPGVRVALLAHNSTDTFELQFACFRLGAIFVPLNWRLALPELDAIIGDCTPAVLIYDPEFAGVADELTRRHGIVHRLLRGPEKSPYERAIAAAQPLAAPHRLTHDAVCTILYTSGTTGVAKGSIATHGMNFWNAVNCIGVAVLSPQTVLLCVLPLFHAAGLNIYANPTFYAGGTVAVTRRFDAGEALRQLADPMLGVTHLHGVPAHYQAMAAHADFAAADLSNVVGAFVGAAPVPVPLLETWRRKGVVLRQNYGMTETGPLILNLEAADAARKVDSAGKPVMHVEVRVVADAARDAAPGEVGELWVRGPAVTPGYWNQPEATRAAFAEGGWLRTGDAVRVDEEGFVTIVDRWKDMYVSGGENVYPAEVENVLYSHPEVAEAAVIGVPDSRWGEVGCAIVVRKNGAAVTEAELLAHCATALARYKVPRTAMFVEALPRSAVGKVHKPTLRHQFRSAVSGDSQT</sequence>
<dbReference type="Pfam" id="PF13193">
    <property type="entry name" value="AMP-binding_C"/>
    <property type="match status" value="1"/>
</dbReference>
<protein>
    <recommendedName>
        <fullName evidence="5">3-methylmercaptopropionyl-CoA ligase</fullName>
        <ecNumber evidence="4">6.2.1.44</ecNumber>
    </recommendedName>
</protein>
<gene>
    <name evidence="8" type="ORF">BQ8482_90265</name>
</gene>
<dbReference type="CDD" id="cd17631">
    <property type="entry name" value="FACL_FadD13-like"/>
    <property type="match status" value="1"/>
</dbReference>
<organism evidence="8 9">
    <name type="scientific">Mesorhizobium delmotii</name>
    <dbReference type="NCBI Taxonomy" id="1631247"/>
    <lineage>
        <taxon>Bacteria</taxon>
        <taxon>Pseudomonadati</taxon>
        <taxon>Pseudomonadota</taxon>
        <taxon>Alphaproteobacteria</taxon>
        <taxon>Hyphomicrobiales</taxon>
        <taxon>Phyllobacteriaceae</taxon>
        <taxon>Mesorhizobium</taxon>
    </lineage>
</organism>
<dbReference type="FunFam" id="3.30.300.30:FF:000008">
    <property type="entry name" value="2,3-dihydroxybenzoate-AMP ligase"/>
    <property type="match status" value="1"/>
</dbReference>
<keyword evidence="9" id="KW-1185">Reference proteome</keyword>
<dbReference type="AlphaFoldDB" id="A0A2P9AXI8"/>
<reference evidence="9" key="1">
    <citation type="submission" date="2016-12" db="EMBL/GenBank/DDBJ databases">
        <authorList>
            <person name="Brunel B."/>
        </authorList>
    </citation>
    <scope>NUCLEOTIDE SEQUENCE [LARGE SCALE GENOMIC DNA]</scope>
</reference>
<evidence type="ECO:0000256" key="2">
    <source>
        <dbReference type="ARBA" id="ARBA00022598"/>
    </source>
</evidence>
<dbReference type="InterPro" id="IPR020845">
    <property type="entry name" value="AMP-binding_CS"/>
</dbReference>
<feature type="domain" description="AMP-dependent synthetase/ligase" evidence="6">
    <location>
        <begin position="10"/>
        <end position="369"/>
    </location>
</feature>
<dbReference type="Gene3D" id="3.30.300.30">
    <property type="match status" value="1"/>
</dbReference>
<dbReference type="Pfam" id="PF00501">
    <property type="entry name" value="AMP-binding"/>
    <property type="match status" value="1"/>
</dbReference>
<keyword evidence="2 8" id="KW-0436">Ligase</keyword>
<dbReference type="EMBL" id="FUIG01000103">
    <property type="protein sequence ID" value="SJM35890.1"/>
    <property type="molecule type" value="Genomic_DNA"/>
</dbReference>
<evidence type="ECO:0000259" key="7">
    <source>
        <dbReference type="Pfam" id="PF13193"/>
    </source>
</evidence>
<dbReference type="RefSeq" id="WP_123151978.1">
    <property type="nucleotide sequence ID" value="NZ_FUIG01000103.1"/>
</dbReference>
<dbReference type="GO" id="GO:0031956">
    <property type="term" value="F:medium-chain fatty acid-CoA ligase activity"/>
    <property type="evidence" value="ECO:0007669"/>
    <property type="project" value="TreeGrafter"/>
</dbReference>